<keyword evidence="3" id="KW-1185">Reference proteome</keyword>
<evidence type="ECO:0000256" key="1">
    <source>
        <dbReference type="SAM" id="MobiDB-lite"/>
    </source>
</evidence>
<organism evidence="2 3">
    <name type="scientific">Dryococelus australis</name>
    <dbReference type="NCBI Taxonomy" id="614101"/>
    <lineage>
        <taxon>Eukaryota</taxon>
        <taxon>Metazoa</taxon>
        <taxon>Ecdysozoa</taxon>
        <taxon>Arthropoda</taxon>
        <taxon>Hexapoda</taxon>
        <taxon>Insecta</taxon>
        <taxon>Pterygota</taxon>
        <taxon>Neoptera</taxon>
        <taxon>Polyneoptera</taxon>
        <taxon>Phasmatodea</taxon>
        <taxon>Verophasmatodea</taxon>
        <taxon>Anareolatae</taxon>
        <taxon>Phasmatidae</taxon>
        <taxon>Eurycanthinae</taxon>
        <taxon>Dryococelus</taxon>
    </lineage>
</organism>
<evidence type="ECO:0000313" key="3">
    <source>
        <dbReference type="Proteomes" id="UP001159363"/>
    </source>
</evidence>
<accession>A0ABQ9G284</accession>
<feature type="region of interest" description="Disordered" evidence="1">
    <location>
        <begin position="700"/>
        <end position="744"/>
    </location>
</feature>
<dbReference type="EMBL" id="JARBHB010000016">
    <property type="protein sequence ID" value="KAJ8866585.1"/>
    <property type="molecule type" value="Genomic_DNA"/>
</dbReference>
<protein>
    <submittedName>
        <fullName evidence="2">Uncharacterized protein</fullName>
    </submittedName>
</protein>
<feature type="region of interest" description="Disordered" evidence="1">
    <location>
        <begin position="1"/>
        <end position="45"/>
    </location>
</feature>
<feature type="compositionally biased region" description="Basic and acidic residues" evidence="1">
    <location>
        <begin position="700"/>
        <end position="721"/>
    </location>
</feature>
<reference evidence="2 3" key="1">
    <citation type="submission" date="2023-02" db="EMBL/GenBank/DDBJ databases">
        <title>LHISI_Scaffold_Assembly.</title>
        <authorList>
            <person name="Stuart O.P."/>
            <person name="Cleave R."/>
            <person name="Magrath M.J.L."/>
            <person name="Mikheyev A.S."/>
        </authorList>
    </citation>
    <scope>NUCLEOTIDE SEQUENCE [LARGE SCALE GENOMIC DNA]</scope>
    <source>
        <strain evidence="2">Daus_M_001</strain>
        <tissue evidence="2">Leg muscle</tissue>
    </source>
</reference>
<dbReference type="Proteomes" id="UP001159363">
    <property type="component" value="Chromosome 15"/>
</dbReference>
<proteinExistence type="predicted"/>
<gene>
    <name evidence="2" type="ORF">PR048_032444</name>
</gene>
<evidence type="ECO:0000313" key="2">
    <source>
        <dbReference type="EMBL" id="KAJ8866585.1"/>
    </source>
</evidence>
<name>A0ABQ9G284_9NEOP</name>
<comment type="caution">
    <text evidence="2">The sequence shown here is derived from an EMBL/GenBank/DDBJ whole genome shotgun (WGS) entry which is preliminary data.</text>
</comment>
<sequence length="991" mass="112437">MVMEDAKGKIEMKGVGDKRENKEGLKEFEKTEWDRTGERDHEKNNVGMRKTGKFRAKNGIPRCLPLARNDRAGGFSMMPSKMAAMATRHRSQQTGDGESPLYNYSRFNLEEDGSPTELKAVTEKKHQTAIIRRVTLSLGATVAERLARSPPTRAIRVDDAVGRRVFSWISLFPRPFIPALLHTRLNHPHRSYDGNTARLARRSDEEPGVRVSVARIAPSLLDFGRGVPTGTIPLFNNTRKCAYAFQFAKQQQPSEMFGRVYKVRNKRKNGTTTRRKKMTVVYEHRTMQENSPNSYQSQRHLREDSHLEVAMLLRRKMKDGPKRCWNGVQEMIGDQEECHQTVGTKTCAGGRGDVVVRLFASHLGGPDSNSSWVVPGYSQMEIVTEGAAGRRSFLGGLPLSPALGFRGLLHAHLALPHVGSLDLPFRKFARKFIAVFHGVLHPEVNTVFCCSAEVTRVYCDAARHRYDARWRGNGERKLHTMSAYTRQKAKSKYRNSIRLERASQKQPSDTHVTPYNRVKRRRERKINIKASERVNVDVFTQNKRSVLDFREWESSPDDAADRRVFSGISRSPHPLHSGADPYLGVLKFREKIPRQGVFREQPSTSCMGRFFKGLIRKGRRKLEWAIALSIRSSTHPQSLHYTTGDVADDALRHHPNELLSGDVEAVASRRQDADGLVLGRVEQHDARLRVDELLQVERARHQHRVQDREPADRARSVRPELRSTPPPPNRRTRRMTRPKTQPRHVSGHAKFALRFVIRLNFTALFALAPASFFHWLMHRSEDTPSQTEPHVIGAHNCEVFLYWRRVTQGVSHKVWSNDKLVAKELSDVRSLASEAVIPHTFQYGILFLFPFKSAIGSDSSRAGIISSDLIAKCRLGFAILHKLVHASTVHWLDVVTVQGCDWAYSLLQVCYLLIHLREVSDKTATNCKGCVKLDSPLVDDRPIMNPVKFRVVSGVDDETEYKTFSNALQVSDHKSRFIDTPASTGIEASKD</sequence>
<feature type="compositionally biased region" description="Basic residues" evidence="1">
    <location>
        <begin position="730"/>
        <end position="744"/>
    </location>
</feature>
<feature type="compositionally biased region" description="Basic and acidic residues" evidence="1">
    <location>
        <begin position="1"/>
        <end position="44"/>
    </location>
</feature>